<keyword evidence="2 7" id="KW-0813">Transport</keyword>
<evidence type="ECO:0000256" key="6">
    <source>
        <dbReference type="ARBA" id="ARBA00023136"/>
    </source>
</evidence>
<feature type="transmembrane region" description="Helical" evidence="7">
    <location>
        <begin position="277"/>
        <end position="298"/>
    </location>
</feature>
<dbReference type="Proteomes" id="UP001500655">
    <property type="component" value="Unassembled WGS sequence"/>
</dbReference>
<reference evidence="10 11" key="1">
    <citation type="journal article" date="2019" name="Int. J. Syst. Evol. Microbiol.">
        <title>The Global Catalogue of Microorganisms (GCM) 10K type strain sequencing project: providing services to taxonomists for standard genome sequencing and annotation.</title>
        <authorList>
            <consortium name="The Broad Institute Genomics Platform"/>
            <consortium name="The Broad Institute Genome Sequencing Center for Infectious Disease"/>
            <person name="Wu L."/>
            <person name="Ma J."/>
        </authorList>
    </citation>
    <scope>NUCLEOTIDE SEQUENCE [LARGE SCALE GENOMIC DNA]</scope>
    <source>
        <strain evidence="10 11">JCM 13249</strain>
    </source>
</reference>
<organism evidence="10 11">
    <name type="scientific">Luedemannella helvata</name>
    <dbReference type="NCBI Taxonomy" id="349315"/>
    <lineage>
        <taxon>Bacteria</taxon>
        <taxon>Bacillati</taxon>
        <taxon>Actinomycetota</taxon>
        <taxon>Actinomycetes</taxon>
        <taxon>Micromonosporales</taxon>
        <taxon>Micromonosporaceae</taxon>
        <taxon>Luedemannella</taxon>
    </lineage>
</organism>
<dbReference type="InterPro" id="IPR000515">
    <property type="entry name" value="MetI-like"/>
</dbReference>
<evidence type="ECO:0000256" key="5">
    <source>
        <dbReference type="ARBA" id="ARBA00022989"/>
    </source>
</evidence>
<dbReference type="CDD" id="cd06261">
    <property type="entry name" value="TM_PBP2"/>
    <property type="match status" value="1"/>
</dbReference>
<feature type="transmembrane region" description="Helical" evidence="7">
    <location>
        <begin position="158"/>
        <end position="179"/>
    </location>
</feature>
<evidence type="ECO:0000313" key="11">
    <source>
        <dbReference type="Proteomes" id="UP001500655"/>
    </source>
</evidence>
<evidence type="ECO:0000256" key="2">
    <source>
        <dbReference type="ARBA" id="ARBA00022448"/>
    </source>
</evidence>
<evidence type="ECO:0000256" key="1">
    <source>
        <dbReference type="ARBA" id="ARBA00004651"/>
    </source>
</evidence>
<comment type="caution">
    <text evidence="10">The sequence shown here is derived from an EMBL/GenBank/DDBJ whole genome shotgun (WGS) entry which is preliminary data.</text>
</comment>
<gene>
    <name evidence="10" type="ORF">GCM10009681_40970</name>
</gene>
<keyword evidence="6 7" id="KW-0472">Membrane</keyword>
<keyword evidence="3" id="KW-1003">Cell membrane</keyword>
<feature type="transmembrane region" description="Helical" evidence="7">
    <location>
        <begin position="92"/>
        <end position="117"/>
    </location>
</feature>
<feature type="region of interest" description="Disordered" evidence="8">
    <location>
        <begin position="1"/>
        <end position="25"/>
    </location>
</feature>
<feature type="transmembrane region" description="Helical" evidence="7">
    <location>
        <begin position="33"/>
        <end position="54"/>
    </location>
</feature>
<feature type="transmembrane region" description="Helical" evidence="7">
    <location>
        <begin position="200"/>
        <end position="225"/>
    </location>
</feature>
<dbReference type="Pfam" id="PF00528">
    <property type="entry name" value="BPD_transp_1"/>
    <property type="match status" value="1"/>
</dbReference>
<comment type="subcellular location">
    <subcellularLocation>
        <location evidence="1 7">Cell membrane</location>
        <topology evidence="1 7">Multi-pass membrane protein</topology>
    </subcellularLocation>
</comment>
<evidence type="ECO:0000256" key="4">
    <source>
        <dbReference type="ARBA" id="ARBA00022692"/>
    </source>
</evidence>
<feature type="transmembrane region" description="Helical" evidence="7">
    <location>
        <begin position="245"/>
        <end position="265"/>
    </location>
</feature>
<dbReference type="PROSITE" id="PS50928">
    <property type="entry name" value="ABC_TM1"/>
    <property type="match status" value="1"/>
</dbReference>
<dbReference type="PANTHER" id="PTHR43744">
    <property type="entry name" value="ABC TRANSPORTER PERMEASE PROTEIN MG189-RELATED-RELATED"/>
    <property type="match status" value="1"/>
</dbReference>
<dbReference type="RefSeq" id="WP_344084318.1">
    <property type="nucleotide sequence ID" value="NZ_BAAALS010000021.1"/>
</dbReference>
<evidence type="ECO:0000313" key="10">
    <source>
        <dbReference type="EMBL" id="GAA1765708.1"/>
    </source>
</evidence>
<dbReference type="EMBL" id="BAAALS010000021">
    <property type="protein sequence ID" value="GAA1765708.1"/>
    <property type="molecule type" value="Genomic_DNA"/>
</dbReference>
<feature type="domain" description="ABC transmembrane type-1" evidence="9">
    <location>
        <begin position="92"/>
        <end position="298"/>
    </location>
</feature>
<keyword evidence="5 7" id="KW-1133">Transmembrane helix</keyword>
<keyword evidence="11" id="KW-1185">Reference proteome</keyword>
<dbReference type="Gene3D" id="1.10.3720.10">
    <property type="entry name" value="MetI-like"/>
    <property type="match status" value="1"/>
</dbReference>
<dbReference type="PANTHER" id="PTHR43744:SF9">
    <property type="entry name" value="POLYGALACTURONAN_RHAMNOGALACTURONAN TRANSPORT SYSTEM PERMEASE PROTEIN YTCP"/>
    <property type="match status" value="1"/>
</dbReference>
<accession>A0ABN2KTC8</accession>
<keyword evidence="4 7" id="KW-0812">Transmembrane</keyword>
<dbReference type="SUPFAM" id="SSF161098">
    <property type="entry name" value="MetI-like"/>
    <property type="match status" value="1"/>
</dbReference>
<feature type="transmembrane region" description="Helical" evidence="7">
    <location>
        <begin position="129"/>
        <end position="152"/>
    </location>
</feature>
<sequence length="313" mass="34156">MTVLTTNKVRRRPSHRPVWEEPPTAAGQAGKGFVLFLTVAIVLVPIYMIVITSLSTQQSVNLAGGMVFIPQGGITTEAYRQIFDNPLILHSLWVSVWTTVVGTVLSMVVSVLCAYGLSRRGSFGHRTLLMILIITMFFSGGIIPSFLLVSALGGYGNYWSLILPSAVSVFNILIMRGFFMATSEDMIEAARLDGAGEWRTLWSVVLPTSKAVLAVNTLFYAMGYWGSFFNALLYLPDNGMWPLQMIIYTYTIQGNAMPGSGLTTIGQNLGHQQIAPLSLQMAVVTLTLIPILVVTPFMQKHFTKGVLLGAVKG</sequence>
<comment type="similarity">
    <text evidence="7">Belongs to the binding-protein-dependent transport system permease family.</text>
</comment>
<name>A0ABN2KTC8_9ACTN</name>
<protein>
    <submittedName>
        <fullName evidence="10">Carbohydrate ABC transporter permease</fullName>
    </submittedName>
</protein>
<evidence type="ECO:0000256" key="7">
    <source>
        <dbReference type="RuleBase" id="RU363032"/>
    </source>
</evidence>
<evidence type="ECO:0000256" key="8">
    <source>
        <dbReference type="SAM" id="MobiDB-lite"/>
    </source>
</evidence>
<evidence type="ECO:0000256" key="3">
    <source>
        <dbReference type="ARBA" id="ARBA00022475"/>
    </source>
</evidence>
<dbReference type="InterPro" id="IPR035906">
    <property type="entry name" value="MetI-like_sf"/>
</dbReference>
<proteinExistence type="inferred from homology"/>
<evidence type="ECO:0000259" key="9">
    <source>
        <dbReference type="PROSITE" id="PS50928"/>
    </source>
</evidence>